<protein>
    <submittedName>
        <fullName evidence="5">Unannotated protein</fullName>
    </submittedName>
</protein>
<accession>A0A6J6PED4</accession>
<dbReference type="InterPro" id="IPR007561">
    <property type="entry name" value="Cell_div_SepF/SepF-rel"/>
</dbReference>
<dbReference type="Gene3D" id="3.30.110.150">
    <property type="entry name" value="SepF-like protein"/>
    <property type="match status" value="1"/>
</dbReference>
<keyword evidence="2" id="KW-0717">Septation</keyword>
<proteinExistence type="inferred from homology"/>
<dbReference type="InterPro" id="IPR023052">
    <property type="entry name" value="Cell_div_SepF"/>
</dbReference>
<feature type="region of interest" description="Disordered" evidence="4">
    <location>
        <begin position="36"/>
        <end position="83"/>
    </location>
</feature>
<dbReference type="PANTHER" id="PTHR35798:SF1">
    <property type="entry name" value="CELL DIVISION PROTEIN SEPF"/>
    <property type="match status" value="1"/>
</dbReference>
<evidence type="ECO:0000256" key="1">
    <source>
        <dbReference type="ARBA" id="ARBA00022618"/>
    </source>
</evidence>
<dbReference type="InterPro" id="IPR038594">
    <property type="entry name" value="SepF-like_sf"/>
</dbReference>
<name>A0A6J6PED4_9ZZZZ</name>
<dbReference type="HAMAP" id="MF_01197">
    <property type="entry name" value="SepF"/>
    <property type="match status" value="1"/>
</dbReference>
<evidence type="ECO:0000256" key="4">
    <source>
        <dbReference type="SAM" id="MobiDB-lite"/>
    </source>
</evidence>
<dbReference type="GO" id="GO:0000917">
    <property type="term" value="P:division septum assembly"/>
    <property type="evidence" value="ECO:0007669"/>
    <property type="project" value="UniProtKB-KW"/>
</dbReference>
<keyword evidence="3" id="KW-0131">Cell cycle</keyword>
<keyword evidence="1" id="KW-0132">Cell division</keyword>
<evidence type="ECO:0000313" key="5">
    <source>
        <dbReference type="EMBL" id="CAB4697801.1"/>
    </source>
</evidence>
<reference evidence="5" key="1">
    <citation type="submission" date="2020-05" db="EMBL/GenBank/DDBJ databases">
        <authorList>
            <person name="Chiriac C."/>
            <person name="Salcher M."/>
            <person name="Ghai R."/>
            <person name="Kavagutti S V."/>
        </authorList>
    </citation>
    <scope>NUCLEOTIDE SEQUENCE</scope>
</reference>
<dbReference type="AlphaFoldDB" id="A0A6J6PED4"/>
<evidence type="ECO:0000256" key="2">
    <source>
        <dbReference type="ARBA" id="ARBA00023210"/>
    </source>
</evidence>
<dbReference type="PANTHER" id="PTHR35798">
    <property type="entry name" value="CELL DIVISION PROTEIN SEPF"/>
    <property type="match status" value="1"/>
</dbReference>
<evidence type="ECO:0000256" key="3">
    <source>
        <dbReference type="ARBA" id="ARBA00023306"/>
    </source>
</evidence>
<dbReference type="Pfam" id="PF04472">
    <property type="entry name" value="SepF"/>
    <property type="match status" value="1"/>
</dbReference>
<sequence>MGVTELWSRTLVYFGIAEEDDDYYELEDGYTAEETLEQSYRDRPNVRRLTPRRRGQEFDDWTDSEADEPRASRGLPAPPRAVRNAAAAMPAGRPRIEAAPDPSQTKVHLVAPRSFNDAQQIADRFKQQTPVILNLQGVDAELSKRLIDFASGLTYALNGGMQRVADKVFLLTPRNVEVSAEQRAQLLAKGDFFNQA</sequence>
<gene>
    <name evidence="5" type="ORF">UFOPK2399_01141</name>
</gene>
<dbReference type="EMBL" id="CAEZXP010000003">
    <property type="protein sequence ID" value="CAB4697801.1"/>
    <property type="molecule type" value="Genomic_DNA"/>
</dbReference>
<organism evidence="5">
    <name type="scientific">freshwater metagenome</name>
    <dbReference type="NCBI Taxonomy" id="449393"/>
    <lineage>
        <taxon>unclassified sequences</taxon>
        <taxon>metagenomes</taxon>
        <taxon>ecological metagenomes</taxon>
    </lineage>
</organism>